<evidence type="ECO:0008006" key="4">
    <source>
        <dbReference type="Google" id="ProtNLM"/>
    </source>
</evidence>
<dbReference type="EMBL" id="BSDR01000001">
    <property type="protein sequence ID" value="GLI33265.1"/>
    <property type="molecule type" value="Genomic_DNA"/>
</dbReference>
<dbReference type="EMBL" id="BSDR01000001">
    <property type="protein sequence ID" value="GLI35885.1"/>
    <property type="molecule type" value="Genomic_DNA"/>
</dbReference>
<proteinExistence type="predicted"/>
<sequence length="104" mass="11772">MKKTQSTDNEVRQKFWEHHLAQWQAGGLSQAEYCRRHGLSVKTFGYHKRTKGTDSLCLVEVPLAAPVCSLPKPLSLTVGSRYTIRIEAGFDADTLRDLLEVLDR</sequence>
<gene>
    <name evidence="1" type="ORF">DAMNIGENAA_06980</name>
    <name evidence="2" type="ORF">DAMNIGENAA_33180</name>
</gene>
<evidence type="ECO:0000313" key="2">
    <source>
        <dbReference type="EMBL" id="GLI35885.1"/>
    </source>
</evidence>
<keyword evidence="3" id="KW-1185">Reference proteome</keyword>
<accession>A0A9W6D313</accession>
<dbReference type="Proteomes" id="UP001144372">
    <property type="component" value="Unassembled WGS sequence"/>
</dbReference>
<name>A0A9W6D313_9BACT</name>
<organism evidence="1 3">
    <name type="scientific">Desulforhabdus amnigena</name>
    <dbReference type="NCBI Taxonomy" id="40218"/>
    <lineage>
        <taxon>Bacteria</taxon>
        <taxon>Pseudomonadati</taxon>
        <taxon>Thermodesulfobacteriota</taxon>
        <taxon>Syntrophobacteria</taxon>
        <taxon>Syntrophobacterales</taxon>
        <taxon>Syntrophobacteraceae</taxon>
        <taxon>Desulforhabdus</taxon>
    </lineage>
</organism>
<protein>
    <recommendedName>
        <fullName evidence="4">IS66 family insertion sequence element accessory protein TnpB</fullName>
    </recommendedName>
</protein>
<evidence type="ECO:0000313" key="1">
    <source>
        <dbReference type="EMBL" id="GLI33265.1"/>
    </source>
</evidence>
<evidence type="ECO:0000313" key="3">
    <source>
        <dbReference type="Proteomes" id="UP001144372"/>
    </source>
</evidence>
<reference evidence="1" key="1">
    <citation type="submission" date="2022-12" db="EMBL/GenBank/DDBJ databases">
        <title>Reference genome sequencing for broad-spectrum identification of bacterial and archaeal isolates by mass spectrometry.</title>
        <authorList>
            <person name="Sekiguchi Y."/>
            <person name="Tourlousse D.M."/>
        </authorList>
    </citation>
    <scope>NUCLEOTIDE SEQUENCE</scope>
    <source>
        <strain evidence="1">ASRB1</strain>
    </source>
</reference>
<dbReference type="NCBIfam" id="NF047593">
    <property type="entry name" value="IS66_ISAeme5_TnpA"/>
    <property type="match status" value="1"/>
</dbReference>
<comment type="caution">
    <text evidence="1">The sequence shown here is derived from an EMBL/GenBank/DDBJ whole genome shotgun (WGS) entry which is preliminary data.</text>
</comment>
<dbReference type="RefSeq" id="WP_281792282.1">
    <property type="nucleotide sequence ID" value="NZ_BSDR01000001.1"/>
</dbReference>
<dbReference type="AlphaFoldDB" id="A0A9W6D313"/>